<dbReference type="InterPro" id="IPR006938">
    <property type="entry name" value="DUF624"/>
</dbReference>
<comment type="caution">
    <text evidence="2">The sequence shown here is derived from an EMBL/GenBank/DDBJ whole genome shotgun (WGS) entry which is preliminary data.</text>
</comment>
<dbReference type="AlphaFoldDB" id="A0A9D1KXY6"/>
<name>A0A9D1KXY6_9FIRM</name>
<feature type="transmembrane region" description="Helical" evidence="1">
    <location>
        <begin position="77"/>
        <end position="100"/>
    </location>
</feature>
<dbReference type="Pfam" id="PF04854">
    <property type="entry name" value="DUF624"/>
    <property type="match status" value="1"/>
</dbReference>
<accession>A0A9D1KXY6</accession>
<reference evidence="2" key="1">
    <citation type="submission" date="2020-10" db="EMBL/GenBank/DDBJ databases">
        <authorList>
            <person name="Gilroy R."/>
        </authorList>
    </citation>
    <scope>NUCLEOTIDE SEQUENCE</scope>
    <source>
        <strain evidence="2">CHK187-14744</strain>
    </source>
</reference>
<evidence type="ECO:0000256" key="1">
    <source>
        <dbReference type="SAM" id="Phobius"/>
    </source>
</evidence>
<dbReference type="EMBL" id="DVLT01000049">
    <property type="protein sequence ID" value="HIU03214.1"/>
    <property type="molecule type" value="Genomic_DNA"/>
</dbReference>
<keyword evidence="1" id="KW-1133">Transmembrane helix</keyword>
<evidence type="ECO:0000313" key="2">
    <source>
        <dbReference type="EMBL" id="HIU03214.1"/>
    </source>
</evidence>
<feature type="transmembrane region" description="Helical" evidence="1">
    <location>
        <begin position="106"/>
        <end position="132"/>
    </location>
</feature>
<feature type="transmembrane region" description="Helical" evidence="1">
    <location>
        <begin position="144"/>
        <end position="167"/>
    </location>
</feature>
<feature type="transmembrane region" description="Helical" evidence="1">
    <location>
        <begin position="173"/>
        <end position="190"/>
    </location>
</feature>
<protein>
    <submittedName>
        <fullName evidence="2">YesL family protein</fullName>
    </submittedName>
</protein>
<evidence type="ECO:0000313" key="3">
    <source>
        <dbReference type="Proteomes" id="UP000824164"/>
    </source>
</evidence>
<keyword evidence="1" id="KW-0472">Membrane</keyword>
<reference evidence="2" key="2">
    <citation type="journal article" date="2021" name="PeerJ">
        <title>Extensive microbial diversity within the chicken gut microbiome revealed by metagenomics and culture.</title>
        <authorList>
            <person name="Gilroy R."/>
            <person name="Ravi A."/>
            <person name="Getino M."/>
            <person name="Pursley I."/>
            <person name="Horton D.L."/>
            <person name="Alikhan N.F."/>
            <person name="Baker D."/>
            <person name="Gharbi K."/>
            <person name="Hall N."/>
            <person name="Watson M."/>
            <person name="Adriaenssens E.M."/>
            <person name="Foster-Nyarko E."/>
            <person name="Jarju S."/>
            <person name="Secka A."/>
            <person name="Antonio M."/>
            <person name="Oren A."/>
            <person name="Chaudhuri R.R."/>
            <person name="La Ragione R."/>
            <person name="Hildebrand F."/>
            <person name="Pallen M.J."/>
        </authorList>
    </citation>
    <scope>NUCLEOTIDE SEQUENCE</scope>
    <source>
        <strain evidence="2">CHK187-14744</strain>
    </source>
</reference>
<sequence>MNRIFDPENPFWMFMSKIADVLCISLLWLLFSIPVVTIGASTTALFQFTLKQSANEEGYVWHTFFNAFKKNFKQATIIWIPALLLGILLIVEAYVCLAVGTPFSNMLFFAFMLLGIIYILILMWVFPIIALFEVSTKKAVGNAFVMAVGNLHVSITIAVIAAALIWVFRHVPILSVFGMGFFAFFSSYFFRSVFRRYMDAEENGSKEQ</sequence>
<proteinExistence type="predicted"/>
<keyword evidence="1" id="KW-0812">Transmembrane</keyword>
<gene>
    <name evidence="2" type="ORF">IAB63_08190</name>
</gene>
<dbReference type="Proteomes" id="UP000824164">
    <property type="component" value="Unassembled WGS sequence"/>
</dbReference>
<organism evidence="2 3">
    <name type="scientific">Candidatus Onthocola gallistercoris</name>
    <dbReference type="NCBI Taxonomy" id="2840876"/>
    <lineage>
        <taxon>Bacteria</taxon>
        <taxon>Bacillati</taxon>
        <taxon>Bacillota</taxon>
        <taxon>Bacilli</taxon>
        <taxon>Candidatus Onthocola</taxon>
    </lineage>
</organism>